<dbReference type="CDD" id="cd04301">
    <property type="entry name" value="NAT_SF"/>
    <property type="match status" value="1"/>
</dbReference>
<reference evidence="9" key="1">
    <citation type="submission" date="2023-07" db="EMBL/GenBank/DDBJ databases">
        <authorList>
            <consortium name="AG Swart"/>
            <person name="Singh M."/>
            <person name="Singh A."/>
            <person name="Seah K."/>
            <person name="Emmerich C."/>
        </authorList>
    </citation>
    <scope>NUCLEOTIDE SEQUENCE</scope>
    <source>
        <strain evidence="9">DP1</strain>
    </source>
</reference>
<dbReference type="GO" id="GO:0004402">
    <property type="term" value="F:histone acetyltransferase activity"/>
    <property type="evidence" value="ECO:0007669"/>
    <property type="project" value="InterPro"/>
</dbReference>
<dbReference type="GO" id="GO:0031509">
    <property type="term" value="P:subtelomeric heterochromatin formation"/>
    <property type="evidence" value="ECO:0007669"/>
    <property type="project" value="InterPro"/>
</dbReference>
<dbReference type="Pfam" id="PF00583">
    <property type="entry name" value="Acetyltransf_1"/>
    <property type="match status" value="1"/>
</dbReference>
<keyword evidence="10" id="KW-1185">Reference proteome</keyword>
<evidence type="ECO:0000256" key="2">
    <source>
        <dbReference type="ARBA" id="ARBA00013184"/>
    </source>
</evidence>
<dbReference type="EMBL" id="CAMPGE010005783">
    <property type="protein sequence ID" value="CAI2364623.1"/>
    <property type="molecule type" value="Genomic_DNA"/>
</dbReference>
<dbReference type="InterPro" id="IPR000182">
    <property type="entry name" value="GNAT_dom"/>
</dbReference>
<sequence length="428" mass="50500">MNKEEAKEDSYTIDANNVTKFHLVDTDKLTNSESLSTFKPMYTHQIFSYLEKIVGYQGLKIDIYLSCATLRALLRIRYTKCLKKRNKVEEKLSKHFGKNLTTNEKVFKNWMKFDLEKFRPKGKKVYSFDRICDKHRHYEVYKIRVTDKLFSKETNRSLQALLFFYIESASFIEQDPCWHYFMLYEVVKKFKNNPPSYRLIGFSTTFEEVEKRKTTHRISQFIILPAYQKQGFAKALVEGIYKHYIDDKNCKEISVEKPTKAFEKLCESVKTSLLKDDCKAKRVAQEGDSYKNTKNTKILTSDDKQTKRKRGKGRQGETKPKKTKDKEETKRCRDKNDKNEKKKLDKGSTLSTSSLIESEDSEWIDPVEESGKQMESMVKKVIRKPACSKKKRGTKKRVVKEQRKRKQSGRKIPRSRKRLPRQAKRAKL</sequence>
<comment type="caution">
    <text evidence="9">The sequence shown here is derived from an EMBL/GenBank/DDBJ whole genome shotgun (WGS) entry which is preliminary data.</text>
</comment>
<feature type="domain" description="N-acetyltransferase" evidence="7">
    <location>
        <begin position="198"/>
        <end position="255"/>
    </location>
</feature>
<evidence type="ECO:0000256" key="6">
    <source>
        <dbReference type="SAM" id="MobiDB-lite"/>
    </source>
</evidence>
<dbReference type="GO" id="GO:0000781">
    <property type="term" value="C:chromosome, telomeric region"/>
    <property type="evidence" value="ECO:0007669"/>
    <property type="project" value="GOC"/>
</dbReference>
<name>A0AAD1U9P6_EUPCR</name>
<protein>
    <recommendedName>
        <fullName evidence="2">histone acetyltransferase</fullName>
        <ecNumber evidence="2">2.3.1.48</ecNumber>
    </recommendedName>
</protein>
<evidence type="ECO:0000256" key="5">
    <source>
        <dbReference type="ARBA" id="ARBA00048017"/>
    </source>
</evidence>
<evidence type="ECO:0000313" key="10">
    <source>
        <dbReference type="Proteomes" id="UP001295684"/>
    </source>
</evidence>
<feature type="domain" description="Histone acetyl transferase HAT1 N-terminal" evidence="8">
    <location>
        <begin position="11"/>
        <end position="167"/>
    </location>
</feature>
<dbReference type="SUPFAM" id="SSF55729">
    <property type="entry name" value="Acyl-CoA N-acyltransferases (Nat)"/>
    <property type="match status" value="1"/>
</dbReference>
<feature type="region of interest" description="Disordered" evidence="6">
    <location>
        <begin position="285"/>
        <end position="428"/>
    </location>
</feature>
<evidence type="ECO:0000259" key="7">
    <source>
        <dbReference type="Pfam" id="PF00583"/>
    </source>
</evidence>
<evidence type="ECO:0000256" key="3">
    <source>
        <dbReference type="ARBA" id="ARBA00022679"/>
    </source>
</evidence>
<dbReference type="Gene3D" id="3.40.630.30">
    <property type="match status" value="1"/>
</dbReference>
<feature type="compositionally biased region" description="Basic residues" evidence="6">
    <location>
        <begin position="380"/>
        <end position="428"/>
    </location>
</feature>
<evidence type="ECO:0000259" key="8">
    <source>
        <dbReference type="Pfam" id="PF10394"/>
    </source>
</evidence>
<dbReference type="Pfam" id="PF10394">
    <property type="entry name" value="Hat1_N"/>
    <property type="match status" value="1"/>
</dbReference>
<dbReference type="PANTHER" id="PTHR12046">
    <property type="entry name" value="HISTONE ACETYLTRANSFERASE TYPE B CATALYTIC SUBUNIT"/>
    <property type="match status" value="1"/>
</dbReference>
<dbReference type="GO" id="GO:0005634">
    <property type="term" value="C:nucleus"/>
    <property type="evidence" value="ECO:0007669"/>
    <property type="project" value="InterPro"/>
</dbReference>
<gene>
    <name evidence="9" type="ORF">ECRASSUSDP1_LOCUS5968</name>
</gene>
<keyword evidence="4" id="KW-0012">Acyltransferase</keyword>
<comment type="catalytic activity">
    <reaction evidence="5">
        <text>L-lysyl-[protein] + acetyl-CoA = N(6)-acetyl-L-lysyl-[protein] + CoA + H(+)</text>
        <dbReference type="Rhea" id="RHEA:45948"/>
        <dbReference type="Rhea" id="RHEA-COMP:9752"/>
        <dbReference type="Rhea" id="RHEA-COMP:10731"/>
        <dbReference type="ChEBI" id="CHEBI:15378"/>
        <dbReference type="ChEBI" id="CHEBI:29969"/>
        <dbReference type="ChEBI" id="CHEBI:57287"/>
        <dbReference type="ChEBI" id="CHEBI:57288"/>
        <dbReference type="ChEBI" id="CHEBI:61930"/>
        <dbReference type="EC" id="2.3.1.48"/>
    </reaction>
</comment>
<comment type="similarity">
    <text evidence="1">Belongs to the HAT1 family.</text>
</comment>
<dbReference type="Proteomes" id="UP001295684">
    <property type="component" value="Unassembled WGS sequence"/>
</dbReference>
<feature type="compositionally biased region" description="Basic and acidic residues" evidence="6">
    <location>
        <begin position="314"/>
        <end position="346"/>
    </location>
</feature>
<dbReference type="EC" id="2.3.1.48" evidence="2"/>
<proteinExistence type="inferred from homology"/>
<accession>A0AAD1U9P6</accession>
<dbReference type="InterPro" id="IPR017380">
    <property type="entry name" value="Hist_AcTrfase_B-typ_cat-su"/>
</dbReference>
<dbReference type="InterPro" id="IPR037113">
    <property type="entry name" value="Hat1_N_sf"/>
</dbReference>
<keyword evidence="3" id="KW-0808">Transferase</keyword>
<evidence type="ECO:0000256" key="1">
    <source>
        <dbReference type="ARBA" id="ARBA00010543"/>
    </source>
</evidence>
<feature type="compositionally biased region" description="Acidic residues" evidence="6">
    <location>
        <begin position="357"/>
        <end position="368"/>
    </location>
</feature>
<organism evidence="9 10">
    <name type="scientific">Euplotes crassus</name>
    <dbReference type="NCBI Taxonomy" id="5936"/>
    <lineage>
        <taxon>Eukaryota</taxon>
        <taxon>Sar</taxon>
        <taxon>Alveolata</taxon>
        <taxon>Ciliophora</taxon>
        <taxon>Intramacronucleata</taxon>
        <taxon>Spirotrichea</taxon>
        <taxon>Hypotrichia</taxon>
        <taxon>Euplotida</taxon>
        <taxon>Euplotidae</taxon>
        <taxon>Moneuplotes</taxon>
    </lineage>
</organism>
<dbReference type="Gene3D" id="3.90.360.10">
    <property type="entry name" value="Histone acetyl transferase 1 (HAT1), N-terminal domain"/>
    <property type="match status" value="1"/>
</dbReference>
<dbReference type="InterPro" id="IPR016181">
    <property type="entry name" value="Acyl_CoA_acyltransferase"/>
</dbReference>
<dbReference type="InterPro" id="IPR019467">
    <property type="entry name" value="Hat1_N"/>
</dbReference>
<dbReference type="AlphaFoldDB" id="A0AAD1U9P6"/>
<evidence type="ECO:0000256" key="4">
    <source>
        <dbReference type="ARBA" id="ARBA00023315"/>
    </source>
</evidence>
<evidence type="ECO:0000313" key="9">
    <source>
        <dbReference type="EMBL" id="CAI2364623.1"/>
    </source>
</evidence>